<dbReference type="InterPro" id="IPR013783">
    <property type="entry name" value="Ig-like_fold"/>
</dbReference>
<evidence type="ECO:0000256" key="3">
    <source>
        <dbReference type="ARBA" id="ARBA00022801"/>
    </source>
</evidence>
<evidence type="ECO:0000313" key="6">
    <source>
        <dbReference type="EMBL" id="MCA5894897.1"/>
    </source>
</evidence>
<evidence type="ECO:0000256" key="2">
    <source>
        <dbReference type="ARBA" id="ARBA00022490"/>
    </source>
</evidence>
<dbReference type="Pfam" id="PF00756">
    <property type="entry name" value="Esterase"/>
    <property type="match status" value="1"/>
</dbReference>
<evidence type="ECO:0000256" key="1">
    <source>
        <dbReference type="ARBA" id="ARBA00004496"/>
    </source>
</evidence>
<keyword evidence="3" id="KW-0378">Hydrolase</keyword>
<dbReference type="PANTHER" id="PTHR48098:SF3">
    <property type="entry name" value="IRON(III) ENTEROBACTIN ESTERASE"/>
    <property type="match status" value="1"/>
</dbReference>
<dbReference type="RefSeq" id="WP_225566633.1">
    <property type="nucleotide sequence ID" value="NZ_JAIXCQ010000014.1"/>
</dbReference>
<keyword evidence="2" id="KW-0963">Cytoplasm</keyword>
<dbReference type="PANTHER" id="PTHR48098">
    <property type="entry name" value="ENTEROCHELIN ESTERASE-RELATED"/>
    <property type="match status" value="1"/>
</dbReference>
<comment type="similarity">
    <text evidence="4">Belongs to the Fes family.</text>
</comment>
<accession>A0ABS7ZK61</accession>
<comment type="subcellular location">
    <subcellularLocation>
        <location evidence="1">Cytoplasm</location>
    </subcellularLocation>
</comment>
<dbReference type="InterPro" id="IPR021764">
    <property type="entry name" value="Enterochelin_esterase_N"/>
</dbReference>
<dbReference type="Gene3D" id="2.60.40.10">
    <property type="entry name" value="Immunoglobulins"/>
    <property type="match status" value="1"/>
</dbReference>
<evidence type="ECO:0000256" key="4">
    <source>
        <dbReference type="ARBA" id="ARBA00024201"/>
    </source>
</evidence>
<keyword evidence="7" id="KW-1185">Reference proteome</keyword>
<comment type="caution">
    <text evidence="6">The sequence shown here is derived from an EMBL/GenBank/DDBJ whole genome shotgun (WGS) entry which is preliminary data.</text>
</comment>
<dbReference type="InterPro" id="IPR029058">
    <property type="entry name" value="AB_hydrolase_fold"/>
</dbReference>
<proteinExistence type="inferred from homology"/>
<dbReference type="InterPro" id="IPR000801">
    <property type="entry name" value="Esterase-like"/>
</dbReference>
<evidence type="ECO:0000259" key="5">
    <source>
        <dbReference type="Pfam" id="PF11806"/>
    </source>
</evidence>
<dbReference type="InterPro" id="IPR050583">
    <property type="entry name" value="Mycobacterial_A85_antigen"/>
</dbReference>
<feature type="domain" description="Enterochelin esterase N-terminal" evidence="5">
    <location>
        <begin position="58"/>
        <end position="186"/>
    </location>
</feature>
<organism evidence="6 7">
    <name type="scientific">Isoptericola luteus</name>
    <dbReference type="NCBI Taxonomy" id="2879484"/>
    <lineage>
        <taxon>Bacteria</taxon>
        <taxon>Bacillati</taxon>
        <taxon>Actinomycetota</taxon>
        <taxon>Actinomycetes</taxon>
        <taxon>Micrococcales</taxon>
        <taxon>Promicromonosporaceae</taxon>
        <taxon>Isoptericola</taxon>
    </lineage>
</organism>
<dbReference type="Gene3D" id="3.40.50.1820">
    <property type="entry name" value="alpha/beta hydrolase"/>
    <property type="match status" value="1"/>
</dbReference>
<dbReference type="SUPFAM" id="SSF53474">
    <property type="entry name" value="alpha/beta-Hydrolases"/>
    <property type="match status" value="1"/>
</dbReference>
<name>A0ABS7ZK61_9MICO</name>
<reference evidence="6 7" key="1">
    <citation type="submission" date="2021-09" db="EMBL/GenBank/DDBJ databases">
        <title>Isoptericola luteus sp. nov., a novel bacterium isolated from Harbin, the capital city of Heilongjiang province.</title>
        <authorList>
            <person name="Li J."/>
        </authorList>
    </citation>
    <scope>NUCLEOTIDE SEQUENCE [LARGE SCALE GENOMIC DNA]</scope>
    <source>
        <strain evidence="6 7">NEAU-Y5</strain>
    </source>
</reference>
<dbReference type="SUPFAM" id="SSF81296">
    <property type="entry name" value="E set domains"/>
    <property type="match status" value="1"/>
</dbReference>
<dbReference type="EMBL" id="JAIXCQ010000014">
    <property type="protein sequence ID" value="MCA5894897.1"/>
    <property type="molecule type" value="Genomic_DNA"/>
</dbReference>
<dbReference type="InterPro" id="IPR014756">
    <property type="entry name" value="Ig_E-set"/>
</dbReference>
<protein>
    <submittedName>
        <fullName evidence="6">DUF3327 domain-containing protein</fullName>
    </submittedName>
</protein>
<evidence type="ECO:0000313" key="7">
    <source>
        <dbReference type="Proteomes" id="UP001319870"/>
    </source>
</evidence>
<dbReference type="Pfam" id="PF11806">
    <property type="entry name" value="Enterochelin_N"/>
    <property type="match status" value="1"/>
</dbReference>
<gene>
    <name evidence="6" type="ORF">LEP48_16290</name>
</gene>
<dbReference type="Proteomes" id="UP001319870">
    <property type="component" value="Unassembled WGS sequence"/>
</dbReference>
<sequence length="453" mass="47925">MPRTTSPAPVPRTTSPALADLVADPAPERRAALWRRVAQEGTPLVEEVPGSPDERIYTFLHRDFGGARRVFLDVQQLVDATTYTGALMEQVPGTTLWSLSLRMPAAWRATYALAVDDGHGPTASRSVAADVELRREQAKAALAPDLHAAVDDWCDLLLRSEPDALAREHALLGDDSVASGPHAPALPPGVVGVRVGEQLAPGPRGSTMRATGFGERSEGTAGRRAWWHVPPVTPGPDGWDVLVLLDGDAWIGAGLRALDAAFAAGVIRPAVVLLVGCGNAERRTADLSCSRDYVAELGRLLAEADGELLGGPVTTDPARTTVAGHGLGGLTALWAQCVAPHRFGASVYKSATWWWPGAVPVPDGEAPEAVSGHAAQDDEWLRRAVGAAAEEPGWRLGRVHLEVGTGEAALRGPTRRMRDALDGRCARLTYRELPGGQDPACWAVQLLSVLADG</sequence>